<comment type="subunit">
    <text evidence="1 11">Homodimer.</text>
</comment>
<dbReference type="FunFam" id="3.40.50.300:FF:000013">
    <property type="entry name" value="PhoH family ATPase"/>
    <property type="match status" value="1"/>
</dbReference>
<evidence type="ECO:0000256" key="7">
    <source>
        <dbReference type="ARBA" id="ARBA00022755"/>
    </source>
</evidence>
<dbReference type="Gene3D" id="1.10.300.10">
    <property type="entry name" value="Adenylosuccinate Synthetase, subunit A, domain 2"/>
    <property type="match status" value="1"/>
</dbReference>
<feature type="binding site" evidence="11">
    <location>
        <position position="457"/>
    </location>
    <ligand>
        <name>Mg(2+)</name>
        <dbReference type="ChEBI" id="CHEBI:18420"/>
    </ligand>
</feature>
<comment type="function">
    <text evidence="13">Plays an important role in the de novo pathway of purine nucleotide biosynthesis.</text>
</comment>
<dbReference type="InterPro" id="IPR006675">
    <property type="entry name" value="HDIG_dom"/>
</dbReference>
<dbReference type="PROSITE" id="PS01266">
    <property type="entry name" value="ADENYLOSUCCIN_SYN_1"/>
    <property type="match status" value="1"/>
</dbReference>
<feature type="domain" description="HD/PDEase" evidence="15">
    <location>
        <begin position="2158"/>
        <end position="2319"/>
    </location>
</feature>
<dbReference type="EMBL" id="CAMXCT030000001">
    <property type="protein sequence ID" value="CAL4759489.1"/>
    <property type="molecule type" value="Genomic_DNA"/>
</dbReference>
<dbReference type="EMBL" id="CAMXCT010000001">
    <property type="protein sequence ID" value="CAI3972177.1"/>
    <property type="molecule type" value="Genomic_DNA"/>
</dbReference>
<comment type="caution">
    <text evidence="11">Lacks conserved residue(s) required for the propagation of feature annotation.</text>
</comment>
<evidence type="ECO:0000259" key="15">
    <source>
        <dbReference type="SMART" id="SM00471"/>
    </source>
</evidence>
<dbReference type="InterPro" id="IPR006674">
    <property type="entry name" value="HD_domain"/>
</dbReference>
<evidence type="ECO:0000256" key="1">
    <source>
        <dbReference type="ARBA" id="ARBA00011738"/>
    </source>
</evidence>
<feature type="transmembrane region" description="Helical" evidence="14">
    <location>
        <begin position="2048"/>
        <end position="2068"/>
    </location>
</feature>
<comment type="pathway">
    <text evidence="11 13">Purine metabolism; AMP biosynthesis via de novo pathway; AMP from IMP: step 1/2.</text>
</comment>
<dbReference type="GO" id="GO:0005737">
    <property type="term" value="C:cytoplasm"/>
    <property type="evidence" value="ECO:0007669"/>
    <property type="project" value="UniProtKB-SubCell"/>
</dbReference>
<comment type="caution">
    <text evidence="16">The sequence shown here is derived from an EMBL/GenBank/DDBJ whole genome shotgun (WGS) entry which is preliminary data.</text>
</comment>
<dbReference type="Gene3D" id="3.40.440.10">
    <property type="entry name" value="Adenylosuccinate Synthetase, subunit A, domain 1"/>
    <property type="match status" value="1"/>
</dbReference>
<feature type="binding site" evidence="11">
    <location>
        <position position="726"/>
    </location>
    <ligand>
        <name>GTP</name>
        <dbReference type="ChEBI" id="CHEBI:37565"/>
    </ligand>
</feature>
<evidence type="ECO:0000313" key="18">
    <source>
        <dbReference type="Proteomes" id="UP001152797"/>
    </source>
</evidence>
<dbReference type="PANTHER" id="PTHR36442">
    <property type="entry name" value="CYCLIC-DI-AMP PHOSPHODIESTERASE PGPH"/>
    <property type="match status" value="1"/>
</dbReference>
<dbReference type="InterPro" id="IPR018520">
    <property type="entry name" value="UPP_synth-like_CS"/>
</dbReference>
<evidence type="ECO:0000256" key="6">
    <source>
        <dbReference type="ARBA" id="ARBA00022741"/>
    </source>
</evidence>
<keyword evidence="9 11" id="KW-0460">Magnesium</keyword>
<reference evidence="16" key="1">
    <citation type="submission" date="2022-10" db="EMBL/GenBank/DDBJ databases">
        <authorList>
            <person name="Chen Y."/>
            <person name="Dougan E. K."/>
            <person name="Chan C."/>
            <person name="Rhodes N."/>
            <person name="Thang M."/>
        </authorList>
    </citation>
    <scope>NUCLEOTIDE SEQUENCE</scope>
</reference>
<dbReference type="InterPro" id="IPR042110">
    <property type="entry name" value="Adenylosuccinate_synth_dom2"/>
</dbReference>
<dbReference type="InterPro" id="IPR001114">
    <property type="entry name" value="Adenylosuccinate_synthetase"/>
</dbReference>
<keyword evidence="2 11" id="KW-0436">Ligase</keyword>
<dbReference type="Gene3D" id="3.90.170.10">
    <property type="entry name" value="Adenylosuccinate Synthetase, subunit A, domain 3"/>
    <property type="match status" value="1"/>
</dbReference>
<dbReference type="CDD" id="cd00475">
    <property type="entry name" value="Cis_IPPS"/>
    <property type="match status" value="1"/>
</dbReference>
<dbReference type="Gene3D" id="3.40.50.300">
    <property type="entry name" value="P-loop containing nucleotide triphosphate hydrolases"/>
    <property type="match status" value="1"/>
</dbReference>
<feature type="transmembrane region" description="Helical" evidence="14">
    <location>
        <begin position="1209"/>
        <end position="1229"/>
    </location>
</feature>
<feature type="binding site" evidence="11">
    <location>
        <position position="430"/>
    </location>
    <ligand>
        <name>Mg(2+)</name>
        <dbReference type="ChEBI" id="CHEBI:18420"/>
    </ligand>
</feature>
<dbReference type="EMBL" id="CAMXCT020000001">
    <property type="protein sequence ID" value="CAL1125552.1"/>
    <property type="molecule type" value="Genomic_DNA"/>
</dbReference>
<reference evidence="17 18" key="2">
    <citation type="submission" date="2024-05" db="EMBL/GenBank/DDBJ databases">
        <authorList>
            <person name="Chen Y."/>
            <person name="Shah S."/>
            <person name="Dougan E. K."/>
            <person name="Thang M."/>
            <person name="Chan C."/>
        </authorList>
    </citation>
    <scope>NUCLEOTIDE SEQUENCE [LARGE SCALE GENOMIC DNA]</scope>
</reference>
<accession>A0A9P1BF81</accession>
<sequence>MAKVLRELPRGEAAIAEAHEKSRDAAVQIAAGDPLEITNFEGETSYSVTIAGKKRELPYTYSRLGALTYGMQLTPEDEANLPSVSKSRILSKVNGNYISLQLRVQRDESTGNVYLYYKPFALVGAYDNQERSQEFSPLMEDSVRDVRGIGLFVKPGTTPSAEAFRTFVAINKNTITVDNGSAEPALEPHYEFFFGRLRVEGDDVQLHVFGTTEYRKKLNYMNAYQAPATREECTMLSTIFFTDYTLAKQSPSAKAAREVLIKRQAQVSLDQANEYAKSQGLEGDAWDNLTEILDAMIDGQRMICCGTAKIRDKIARDGADYVEIEVHRTLPATLVKLRAEGYQIVGLEQTTHSESLYTYAWTLKSVLVLGNERRGLDPEVLKLLDAAVEIPVYGQPFSHNVATALPGRPETFWRGITVAGTCVIGLQWGDEAKGKIVDLLTEDHEIVVRSLGGSNAGHTVVTGGQTYKLSLIPSGILYPNVQCVVTGGVVINPESILGEIDQLAERGVHIGDNLMISNRAHVIFPWHLEEERLINAPVADGESIGTTNRGIGPCYRDKVGRSHAIRLGDLYRDGLKKEIERILKDKRAMLAELPGQSNGQALDAEKIFTEYTAHAERLRPHVTDTTSYLLDALEADKPVLFEGAQGALLDIDHGTFPFVTSSNSSGVGISCGSGVPGRYMKQIIGVVKAYTTRVGGGPFPTEQDNEIGQRIRDVGNEYGTVTRRPRRCGWFDAVAARYTARLSGVDCLAVMLLDVLSGMPELQICTAYEIDGERVTAFPAHVDDLRKAVAVYETIPGWEEDITGVRKMEDLPKNARKYLDRIGEVVGRPVEIVSVGPDREQTIFARPKHIAIIMDGNGRWAQDQGLPRIEGHRRGVKAVRTVTEQCAQLGIEHLTLYCFSSENWKRPQAELDALMSLLEQFMIEERSEILRENIRLTVIGRRDGIPESVLEETDKTVALSSENTGLHLCLAINYGGRGELVDAMQSLAAEVREGRLNPEDIDEDTIAEALYTAGTPDPDLMIRTAGELRISNYLLWQLSYSELWVTKRRWPEFGREELHQAIRETIRLLSTDRFHPSPAVVYTGSLAISVSPWLAYIWPDTTLGTLGWPMLVIGLVFVGATAEAVVRYQRETQAAIQLAVTLFAVMYVGLLLSFVVQLRLIDDGALGVIPILALIIVVKMSDIGAYTVGRLIGKHKLAPALSPGKTIEGLAGGVAFACLASWLVWLTLSAGYGNMPGELCLGMWMLFAAAVALVGVVGDLAESMLKRDAGVKDSSTWMPGFGGVLDLLDSILISAPVGYVFWATGPPSAAESASLNWMFRSTISVVDSESLTSLFGAHDQHLRKIREALSVNISMRGDEIQIEGEENVVAQATEVLTELNKLVQRHGSFEPEEVTRLLATVRGEPAPPNSPELGVQAAGRKLVPRTDGQARYLRAIHEHELVFCVGPAGCGKTYLAVASAVAALRRREVRKIVLVRPAVEAGENLGYLPGDLQAKINPYLRPLLDALQEMMDSDQVKKYTEQDIIEVVPLAYMRGRTLNRSFIILDEAQNTTTAQMKMFLTRMGHESKIVVSGDVTQVDLPHHARSGLIDAIARLQGIRGVARVELTGADIVRHRLVTEIVQAYEEKSKKRSARVAALELPPSRTARALGQLRRSTSLARLGMAMVAIVVLWVVMRGWAPPFSYHVGYVPHRELTARVSFEKFNPDATRDMQQAARRRARFVYDQDPEPLIQLRSALVNQVLAVTNAPSLKDLADDVWNQFDPPPADAANQPTEAEREERFQQFRAALTGQDAMTAFEKALESSFQKYERIGLLDQLPPEHSGEGNQDEITVINLKDPKDPLTVKVTDVLIGDGSPIYASLLSKIKPAEVADRVFAWLKPRLPTTLKLDIEATERAREAAAEAVERQFVTYDPGRVLAGAKDPLSKEELDVLRLEYIAYCAQLSTTELLTRSVATLGLISGVFILCGYFILRRAHYILETWRQYSLLLGFVVGSVALACWISQDPWRAEILPLLFLGMTFAVAYGRETALLLSAAVSLLMVLAIDQSLGTFMILGGSVASAVLLLARIRSRSKLIKVGGLAALAAATLTLIAGIILGQPLQEPLWRLAGFNALWALGAALLNFGLLTVIESVFGVVTDLTLLELGDVSLPLLQELVRRAPGTYNHSINVASIGEAAADSIGANGLLVRVGAYYHDIGKMFNPGYFIENQGEAENRHESLMPAMSTLIIIAHIKDGADLARQHHLPQALIDFIMQHHGTTLVAYFYNRAHQESADNPDAAEVDEAAFRYPGPKPQSPETAILMLADGVESASRVLTEPTPARIDSLVREIAMKRLLDGQFDESGLNLKQLRTIEDSLIKSLTAVYHGRVKYPDAASQRTA</sequence>
<dbReference type="HAMAP" id="MF_01139">
    <property type="entry name" value="ISPT"/>
    <property type="match status" value="1"/>
</dbReference>
<feature type="binding site" evidence="11">
    <location>
        <position position="645"/>
    </location>
    <ligand>
        <name>IMP</name>
        <dbReference type="ChEBI" id="CHEBI:58053"/>
    </ligand>
</feature>
<dbReference type="SMART" id="SM00788">
    <property type="entry name" value="Adenylsucc_synt"/>
    <property type="match status" value="1"/>
</dbReference>
<evidence type="ECO:0000256" key="3">
    <source>
        <dbReference type="ARBA" id="ARBA00022603"/>
    </source>
</evidence>
<dbReference type="Gene3D" id="1.10.3210.10">
    <property type="entry name" value="Hypothetical protein af1432"/>
    <property type="match status" value="1"/>
</dbReference>
<feature type="transmembrane region" description="Helical" evidence="14">
    <location>
        <begin position="1241"/>
        <end position="1261"/>
    </location>
</feature>
<feature type="active site" description="Proton donor" evidence="11">
    <location>
        <position position="458"/>
    </location>
</feature>
<dbReference type="InterPro" id="IPR011624">
    <property type="entry name" value="Metal-dep_PHydrolase_7TM_extra"/>
</dbReference>
<dbReference type="Pfam" id="PF01966">
    <property type="entry name" value="HD"/>
    <property type="match status" value="1"/>
</dbReference>
<feature type="binding site" evidence="11">
    <location>
        <position position="547"/>
    </location>
    <ligand>
        <name>IMP</name>
        <dbReference type="ChEBI" id="CHEBI:58053"/>
    </ligand>
</feature>
<dbReference type="InterPro" id="IPR042111">
    <property type="entry name" value="Adenylosuccinate_synth_dom3"/>
</dbReference>
<dbReference type="GO" id="GO:0006396">
    <property type="term" value="P:RNA processing"/>
    <property type="evidence" value="ECO:0007669"/>
    <property type="project" value="InterPro"/>
</dbReference>
<dbReference type="SUPFAM" id="SSF75217">
    <property type="entry name" value="alpha/beta knot"/>
    <property type="match status" value="1"/>
</dbReference>
<dbReference type="Pfam" id="PF00709">
    <property type="entry name" value="Adenylsucc_synt"/>
    <property type="match status" value="1"/>
</dbReference>
<dbReference type="InterPro" id="IPR003714">
    <property type="entry name" value="PhoH"/>
</dbReference>
<feature type="transmembrane region" description="Helical" evidence="14">
    <location>
        <begin position="1953"/>
        <end position="1971"/>
    </location>
</feature>
<dbReference type="FunFam" id="3.90.170.10:FF:000001">
    <property type="entry name" value="Adenylosuccinate synthetase"/>
    <property type="match status" value="1"/>
</dbReference>
<evidence type="ECO:0000256" key="2">
    <source>
        <dbReference type="ARBA" id="ARBA00022598"/>
    </source>
</evidence>
<dbReference type="CDD" id="cd00077">
    <property type="entry name" value="HDc"/>
    <property type="match status" value="1"/>
</dbReference>
<dbReference type="InterPro" id="IPR042109">
    <property type="entry name" value="Adenylosuccinate_synth_dom1"/>
</dbReference>
<dbReference type="Gene3D" id="3.40.1180.10">
    <property type="entry name" value="Decaprenyl diphosphate synthase-like"/>
    <property type="match status" value="1"/>
</dbReference>
<dbReference type="PROSITE" id="PS00513">
    <property type="entry name" value="ADENYLOSUCCIN_SYN_2"/>
    <property type="match status" value="1"/>
</dbReference>
<evidence type="ECO:0000256" key="12">
    <source>
        <dbReference type="PROSITE-ProRule" id="PRU10134"/>
    </source>
</evidence>
<dbReference type="SMART" id="SM00471">
    <property type="entry name" value="HDc"/>
    <property type="match status" value="1"/>
</dbReference>
<evidence type="ECO:0000256" key="10">
    <source>
        <dbReference type="ARBA" id="ARBA00023134"/>
    </source>
</evidence>
<feature type="binding site" evidence="11">
    <location>
        <begin position="455"/>
        <end position="458"/>
    </location>
    <ligand>
        <name>IMP</name>
        <dbReference type="ChEBI" id="CHEBI:58053"/>
    </ligand>
</feature>
<keyword evidence="14" id="KW-0472">Membrane</keyword>
<evidence type="ECO:0000256" key="8">
    <source>
        <dbReference type="ARBA" id="ARBA00022840"/>
    </source>
</evidence>
<dbReference type="NCBIfam" id="TIGR00055">
    <property type="entry name" value="uppS"/>
    <property type="match status" value="1"/>
</dbReference>
<keyword evidence="5 11" id="KW-0479">Metal-binding</keyword>
<dbReference type="GO" id="GO:0004019">
    <property type="term" value="F:adenylosuccinate synthase activity"/>
    <property type="evidence" value="ECO:0007669"/>
    <property type="project" value="UniProtKB-UniRule"/>
</dbReference>
<feature type="transmembrane region" description="Helical" evidence="14">
    <location>
        <begin position="1983"/>
        <end position="2001"/>
    </location>
</feature>
<dbReference type="PANTHER" id="PTHR36442:SF1">
    <property type="entry name" value="CYCLIC-DI-AMP PHOSPHODIESTERASE PGPH"/>
    <property type="match status" value="1"/>
</dbReference>
<keyword evidence="7 11" id="KW-0658">Purine biosynthesis</keyword>
<dbReference type="PROSITE" id="PS01066">
    <property type="entry name" value="UPP_SYNTHASE"/>
    <property type="match status" value="1"/>
</dbReference>
<dbReference type="InterPro" id="IPR052722">
    <property type="entry name" value="PgpH_phosphodiesterase"/>
</dbReference>
<gene>
    <name evidence="16" type="ORF">C1SCF055_LOCUS767</name>
</gene>
<dbReference type="Pfam" id="PF02562">
    <property type="entry name" value="PhoH"/>
    <property type="match status" value="1"/>
</dbReference>
<dbReference type="GO" id="GO:0008173">
    <property type="term" value="F:RNA methyltransferase activity"/>
    <property type="evidence" value="ECO:0007669"/>
    <property type="project" value="InterPro"/>
</dbReference>
<feature type="transmembrane region" description="Helical" evidence="14">
    <location>
        <begin position="2112"/>
        <end position="2136"/>
    </location>
</feature>
<dbReference type="GO" id="GO:0044208">
    <property type="term" value="P:'de novo' AMP biosynthetic process"/>
    <property type="evidence" value="ECO:0007669"/>
    <property type="project" value="UniProtKB-UniRule"/>
</dbReference>
<keyword evidence="10 11" id="KW-0342">GTP-binding</keyword>
<dbReference type="InterPro" id="IPR033128">
    <property type="entry name" value="Adenylosuccin_syn_Lys_AS"/>
</dbReference>
<dbReference type="InterPro" id="IPR036424">
    <property type="entry name" value="UPP_synth-like_sf"/>
</dbReference>
<dbReference type="CDD" id="cd03108">
    <property type="entry name" value="AdSS"/>
    <property type="match status" value="1"/>
</dbReference>
<feature type="binding site" evidence="11">
    <location>
        <position position="660"/>
    </location>
    <ligand>
        <name>IMP</name>
        <dbReference type="ChEBI" id="CHEBI:58053"/>
    </ligand>
</feature>
<evidence type="ECO:0000256" key="9">
    <source>
        <dbReference type="ARBA" id="ARBA00022842"/>
    </source>
</evidence>
<name>A0A9P1BF81_9DINO</name>
<comment type="subcellular location">
    <subcellularLocation>
        <location evidence="11">Cytoplasm</location>
    </subcellularLocation>
</comment>
<dbReference type="GO" id="GO:0032259">
    <property type="term" value="P:methylation"/>
    <property type="evidence" value="ECO:0007669"/>
    <property type="project" value="UniProtKB-KW"/>
</dbReference>
<feature type="active site" description="Proton acceptor" evidence="11">
    <location>
        <position position="430"/>
    </location>
</feature>
<evidence type="ECO:0000256" key="5">
    <source>
        <dbReference type="ARBA" id="ARBA00022723"/>
    </source>
</evidence>
<dbReference type="GO" id="GO:0003723">
    <property type="term" value="F:RNA binding"/>
    <property type="evidence" value="ECO:0007669"/>
    <property type="project" value="InterPro"/>
</dbReference>
<dbReference type="Gene3D" id="3.40.1280.10">
    <property type="match status" value="1"/>
</dbReference>
<dbReference type="Pfam" id="PF07697">
    <property type="entry name" value="7TMR-HDED"/>
    <property type="match status" value="1"/>
</dbReference>
<dbReference type="SUPFAM" id="SSF52540">
    <property type="entry name" value="P-loop containing nucleoside triphosphate hydrolases"/>
    <property type="match status" value="2"/>
</dbReference>
<dbReference type="Proteomes" id="UP001152797">
    <property type="component" value="Unassembled WGS sequence"/>
</dbReference>
<dbReference type="InterPro" id="IPR029028">
    <property type="entry name" value="Alpha/beta_knot_MTases"/>
</dbReference>
<dbReference type="GO" id="GO:0016765">
    <property type="term" value="F:transferase activity, transferring alkyl or aryl (other than methyl) groups"/>
    <property type="evidence" value="ECO:0007669"/>
    <property type="project" value="InterPro"/>
</dbReference>
<proteinExistence type="inferred from homology"/>
<dbReference type="Pfam" id="PF07698">
    <property type="entry name" value="7TM-7TMR_HD"/>
    <property type="match status" value="1"/>
</dbReference>
<keyword evidence="6 11" id="KW-0547">Nucleotide-binding</keyword>
<dbReference type="SUPFAM" id="SSF64005">
    <property type="entry name" value="Undecaprenyl diphosphate synthase"/>
    <property type="match status" value="1"/>
</dbReference>
<feature type="transmembrane region" description="Helical" evidence="14">
    <location>
        <begin position="1105"/>
        <end position="1126"/>
    </location>
</feature>
<feature type="binding site" evidence="11">
    <location>
        <begin position="720"/>
        <end position="726"/>
    </location>
    <ligand>
        <name>substrate</name>
    </ligand>
</feature>
<dbReference type="InterPro" id="IPR018220">
    <property type="entry name" value="Adenylosuccin_syn_GTP-bd"/>
</dbReference>
<keyword evidence="14" id="KW-1133">Transmembrane helix</keyword>
<protein>
    <recommendedName>
        <fullName evidence="11 13">Adenylosuccinate synthetase</fullName>
        <shortName evidence="11">AMPSase</shortName>
        <shortName evidence="11">AdSS</shortName>
        <ecNumber evidence="11 13">6.3.4.4</ecNumber>
    </recommendedName>
    <alternativeName>
        <fullName evidence="11">IMP--aspartate ligase</fullName>
    </alternativeName>
</protein>
<keyword evidence="18" id="KW-1185">Reference proteome</keyword>
<dbReference type="Pfam" id="PF01255">
    <property type="entry name" value="Prenyltransf"/>
    <property type="match status" value="1"/>
</dbReference>
<feature type="binding site" evidence="11">
    <location>
        <begin position="457"/>
        <end position="459"/>
    </location>
    <ligand>
        <name>GTP</name>
        <dbReference type="ChEBI" id="CHEBI:37565"/>
    </ligand>
</feature>
<dbReference type="InterPro" id="IPR001537">
    <property type="entry name" value="SpoU_MeTrfase"/>
</dbReference>
<keyword evidence="4" id="KW-0808">Transferase</keyword>
<dbReference type="NCBIfam" id="TIGR00277">
    <property type="entry name" value="HDIG"/>
    <property type="match status" value="1"/>
</dbReference>
<feature type="binding site" evidence="11">
    <location>
        <position position="724"/>
    </location>
    <ligand>
        <name>IMP</name>
        <dbReference type="ChEBI" id="CHEBI:58053"/>
    </ligand>
</feature>
<keyword evidence="11" id="KW-0963">Cytoplasm</keyword>
<comment type="cofactor">
    <cofactor evidence="11">
        <name>Mg(2+)</name>
        <dbReference type="ChEBI" id="CHEBI:18420"/>
    </cofactor>
    <text evidence="11">Binds 1 Mg(2+) ion per subunit.</text>
</comment>
<keyword evidence="8" id="KW-0067">ATP-binding</keyword>
<comment type="function">
    <text evidence="11">Plays an important role in the de novo pathway and in the salvage pathway of purine nucleotide biosynthesis. Catalyzes the first commited step in the biosynthesis of AMP from IMP.</text>
</comment>
<dbReference type="NCBIfam" id="NF002223">
    <property type="entry name" value="PRK01117.1"/>
    <property type="match status" value="1"/>
</dbReference>
<feature type="transmembrane region" description="Helical" evidence="14">
    <location>
        <begin position="2013"/>
        <end position="2042"/>
    </location>
</feature>
<dbReference type="GO" id="GO:0005525">
    <property type="term" value="F:GTP binding"/>
    <property type="evidence" value="ECO:0007669"/>
    <property type="project" value="UniProtKB-UniRule"/>
</dbReference>
<feature type="binding site" evidence="11">
    <location>
        <position position="561"/>
    </location>
    <ligand>
        <name>IMP</name>
        <dbReference type="ChEBI" id="CHEBI:58053"/>
        <note>ligand shared between dimeric partners</note>
    </ligand>
</feature>
<dbReference type="HAMAP" id="MF_00011">
    <property type="entry name" value="Adenylosucc_synth"/>
    <property type="match status" value="1"/>
</dbReference>
<keyword evidence="3" id="KW-0489">Methyltransferase</keyword>
<dbReference type="EC" id="6.3.4.4" evidence="11 13"/>
<dbReference type="NCBIfam" id="TIGR00184">
    <property type="entry name" value="purA"/>
    <property type="match status" value="1"/>
</dbReference>
<feature type="active site" evidence="12">
    <location>
        <position position="558"/>
    </location>
</feature>
<evidence type="ECO:0000313" key="16">
    <source>
        <dbReference type="EMBL" id="CAI3972177.1"/>
    </source>
</evidence>
<dbReference type="InterPro" id="IPR029026">
    <property type="entry name" value="tRNA_m1G_MTases_N"/>
</dbReference>
<dbReference type="GO" id="GO:0000287">
    <property type="term" value="F:magnesium ion binding"/>
    <property type="evidence" value="ECO:0007669"/>
    <property type="project" value="UniProtKB-UniRule"/>
</dbReference>
<dbReference type="InterPro" id="IPR001441">
    <property type="entry name" value="UPP_synth-like"/>
</dbReference>
<evidence type="ECO:0000256" key="14">
    <source>
        <dbReference type="SAM" id="Phobius"/>
    </source>
</evidence>
<feature type="transmembrane region" description="Helical" evidence="14">
    <location>
        <begin position="2080"/>
        <end position="2100"/>
    </location>
</feature>
<comment type="similarity">
    <text evidence="11 13">Belongs to the adenylosuccinate synthetase family.</text>
</comment>
<dbReference type="SUPFAM" id="SSF109604">
    <property type="entry name" value="HD-domain/PDEase-like"/>
    <property type="match status" value="1"/>
</dbReference>
<dbReference type="OrthoDB" id="10265645at2759"/>
<dbReference type="InterPro" id="IPR027417">
    <property type="entry name" value="P-loop_NTPase"/>
</dbReference>
<evidence type="ECO:0000256" key="13">
    <source>
        <dbReference type="RuleBase" id="RU000520"/>
    </source>
</evidence>
<comment type="catalytic activity">
    <reaction evidence="11 13">
        <text>IMP + L-aspartate + GTP = N(6)-(1,2-dicarboxyethyl)-AMP + GDP + phosphate + 2 H(+)</text>
        <dbReference type="Rhea" id="RHEA:15753"/>
        <dbReference type="ChEBI" id="CHEBI:15378"/>
        <dbReference type="ChEBI" id="CHEBI:29991"/>
        <dbReference type="ChEBI" id="CHEBI:37565"/>
        <dbReference type="ChEBI" id="CHEBI:43474"/>
        <dbReference type="ChEBI" id="CHEBI:57567"/>
        <dbReference type="ChEBI" id="CHEBI:58053"/>
        <dbReference type="ChEBI" id="CHEBI:58189"/>
        <dbReference type="EC" id="6.3.4.4"/>
    </reaction>
</comment>
<evidence type="ECO:0000256" key="11">
    <source>
        <dbReference type="HAMAP-Rule" id="MF_03125"/>
    </source>
</evidence>
<feature type="transmembrane region" description="Helical" evidence="14">
    <location>
        <begin position="1164"/>
        <end position="1188"/>
    </location>
</feature>
<dbReference type="InterPro" id="IPR011621">
    <property type="entry name" value="Metal-dep_PHydrolase_7TM_intra"/>
</dbReference>
<keyword evidence="14" id="KW-0812">Transmembrane</keyword>
<dbReference type="GO" id="GO:0005524">
    <property type="term" value="F:ATP binding"/>
    <property type="evidence" value="ECO:0007669"/>
    <property type="project" value="UniProtKB-KW"/>
</dbReference>
<feature type="transmembrane region" description="Helical" evidence="14">
    <location>
        <begin position="1138"/>
        <end position="1158"/>
    </location>
</feature>
<dbReference type="FunFam" id="3.40.1180.10:FF:000001">
    <property type="entry name" value="(2E,6E)-farnesyl-diphosphate-specific ditrans,polycis-undecaprenyl-diphosphate synthase"/>
    <property type="match status" value="1"/>
</dbReference>
<dbReference type="Pfam" id="PF00588">
    <property type="entry name" value="SpoU_methylase"/>
    <property type="match status" value="1"/>
</dbReference>
<evidence type="ECO:0000256" key="4">
    <source>
        <dbReference type="ARBA" id="ARBA00022679"/>
    </source>
</evidence>
<feature type="transmembrane region" description="Helical" evidence="14">
    <location>
        <begin position="1657"/>
        <end position="1675"/>
    </location>
</feature>
<organism evidence="16">
    <name type="scientific">Cladocopium goreaui</name>
    <dbReference type="NCBI Taxonomy" id="2562237"/>
    <lineage>
        <taxon>Eukaryota</taxon>
        <taxon>Sar</taxon>
        <taxon>Alveolata</taxon>
        <taxon>Dinophyceae</taxon>
        <taxon>Suessiales</taxon>
        <taxon>Symbiodiniaceae</taxon>
        <taxon>Cladocopium</taxon>
    </lineage>
</organism>
<dbReference type="InterPro" id="IPR003607">
    <property type="entry name" value="HD/PDEase_dom"/>
</dbReference>
<evidence type="ECO:0000313" key="17">
    <source>
        <dbReference type="EMBL" id="CAL4759489.1"/>
    </source>
</evidence>